<accession>A0A645DU25</accession>
<comment type="caution">
    <text evidence="1">The sequence shown here is derived from an EMBL/GenBank/DDBJ whole genome shotgun (WGS) entry which is preliminary data.</text>
</comment>
<sequence>MSDYAAIFLTGTRKETGNVNQRNNGNVESITETDKPGCLARSVNVENPCQKLGLVCYNTYRLTVETSETHDDVFCIVSMHFQKFSTVDNGSDNFIHVVGFVGTVWDNFVQAVLQPVDRVGAFKYRRFFQVILRNVRQQFLNHLYSILFGLSGEMGHARFGSMHRSATQLFLCNIFSGNGFYHFGTGKEHVGGSLGHDVEVSKGRGIYGTSCTGTEDT</sequence>
<gene>
    <name evidence="1" type="ORF">SDC9_140126</name>
</gene>
<organism evidence="1">
    <name type="scientific">bioreactor metagenome</name>
    <dbReference type="NCBI Taxonomy" id="1076179"/>
    <lineage>
        <taxon>unclassified sequences</taxon>
        <taxon>metagenomes</taxon>
        <taxon>ecological metagenomes</taxon>
    </lineage>
</organism>
<proteinExistence type="predicted"/>
<name>A0A645DU25_9ZZZZ</name>
<dbReference type="AlphaFoldDB" id="A0A645DU25"/>
<evidence type="ECO:0000313" key="1">
    <source>
        <dbReference type="EMBL" id="MPM92990.1"/>
    </source>
</evidence>
<protein>
    <submittedName>
        <fullName evidence="1">Uncharacterized protein</fullName>
    </submittedName>
</protein>
<reference evidence="1" key="1">
    <citation type="submission" date="2019-08" db="EMBL/GenBank/DDBJ databases">
        <authorList>
            <person name="Kucharzyk K."/>
            <person name="Murdoch R.W."/>
            <person name="Higgins S."/>
            <person name="Loffler F."/>
        </authorList>
    </citation>
    <scope>NUCLEOTIDE SEQUENCE</scope>
</reference>
<dbReference type="EMBL" id="VSSQ01039857">
    <property type="protein sequence ID" value="MPM92990.1"/>
    <property type="molecule type" value="Genomic_DNA"/>
</dbReference>